<dbReference type="EMBL" id="CM044703">
    <property type="protein sequence ID" value="KAI5672607.1"/>
    <property type="molecule type" value="Genomic_DNA"/>
</dbReference>
<keyword evidence="2" id="KW-1185">Reference proteome</keyword>
<name>A0ACC0BIW9_CATRO</name>
<proteinExistence type="predicted"/>
<protein>
    <submittedName>
        <fullName evidence="1">Uncharacterized protein</fullName>
    </submittedName>
</protein>
<dbReference type="Proteomes" id="UP001060085">
    <property type="component" value="Linkage Group LG03"/>
</dbReference>
<sequence length="427" mass="48924">MQELQSLRYEMRDIRRDVTNLSNQQRRSNGPFNWSRTTEFHQPPHFDEELHPPPYGSRRGGFGGRGMPRHFEEVPRPQARHGEPLYDDHEYVPFVANCGRDQDHSTSFGIRATSKCQPKLAPTPFGEGSSNSQRDDPLRLTMQELKSLRDEMRDIRRDVTNLSINKGRLVLMVVSMLLPQRAIDPSIALGQPSSTNLHIFMKNFIHLLIVVEEAVLEVEACVDTLKMSQDHKQGMESHYVMIMNISGMMRSSFPDQRQVATKRPTSNIKPWPKKEEAPRGTFQPPTKPKMEARGHYASSCLTKRTLIFNEDLNGWIEKEEDESSKCVEGEENYLNSLESDDDALSLVTIRALNVQASDDNMIEQRENFFHSKCKVEGRIANLIIDSGSCINVASAYLVEKLKLPTTKYDKPYKLYWLNDSGEIKVLR</sequence>
<evidence type="ECO:0000313" key="1">
    <source>
        <dbReference type="EMBL" id="KAI5672607.1"/>
    </source>
</evidence>
<reference evidence="2" key="1">
    <citation type="journal article" date="2023" name="Nat. Plants">
        <title>Single-cell RNA sequencing provides a high-resolution roadmap for understanding the multicellular compartmentation of specialized metabolism.</title>
        <authorList>
            <person name="Sun S."/>
            <person name="Shen X."/>
            <person name="Li Y."/>
            <person name="Li Y."/>
            <person name="Wang S."/>
            <person name="Li R."/>
            <person name="Zhang H."/>
            <person name="Shen G."/>
            <person name="Guo B."/>
            <person name="Wei J."/>
            <person name="Xu J."/>
            <person name="St-Pierre B."/>
            <person name="Chen S."/>
            <person name="Sun C."/>
        </authorList>
    </citation>
    <scope>NUCLEOTIDE SEQUENCE [LARGE SCALE GENOMIC DNA]</scope>
</reference>
<evidence type="ECO:0000313" key="2">
    <source>
        <dbReference type="Proteomes" id="UP001060085"/>
    </source>
</evidence>
<comment type="caution">
    <text evidence="1">The sequence shown here is derived from an EMBL/GenBank/DDBJ whole genome shotgun (WGS) entry which is preliminary data.</text>
</comment>
<accession>A0ACC0BIW9</accession>
<gene>
    <name evidence="1" type="ORF">M9H77_12971</name>
</gene>
<organism evidence="1 2">
    <name type="scientific">Catharanthus roseus</name>
    <name type="common">Madagascar periwinkle</name>
    <name type="synonym">Vinca rosea</name>
    <dbReference type="NCBI Taxonomy" id="4058"/>
    <lineage>
        <taxon>Eukaryota</taxon>
        <taxon>Viridiplantae</taxon>
        <taxon>Streptophyta</taxon>
        <taxon>Embryophyta</taxon>
        <taxon>Tracheophyta</taxon>
        <taxon>Spermatophyta</taxon>
        <taxon>Magnoliopsida</taxon>
        <taxon>eudicotyledons</taxon>
        <taxon>Gunneridae</taxon>
        <taxon>Pentapetalae</taxon>
        <taxon>asterids</taxon>
        <taxon>lamiids</taxon>
        <taxon>Gentianales</taxon>
        <taxon>Apocynaceae</taxon>
        <taxon>Rauvolfioideae</taxon>
        <taxon>Vinceae</taxon>
        <taxon>Catharanthinae</taxon>
        <taxon>Catharanthus</taxon>
    </lineage>
</organism>